<dbReference type="Gramene" id="PUZ48758">
    <property type="protein sequence ID" value="PUZ48758"/>
    <property type="gene ID" value="GQ55_7G272600"/>
</dbReference>
<evidence type="ECO:0000313" key="2">
    <source>
        <dbReference type="EMBL" id="PUZ48758.1"/>
    </source>
</evidence>
<protein>
    <submittedName>
        <fullName evidence="2">Uncharacterized protein</fullName>
    </submittedName>
</protein>
<feature type="region of interest" description="Disordered" evidence="1">
    <location>
        <begin position="112"/>
        <end position="144"/>
    </location>
</feature>
<gene>
    <name evidence="2" type="ORF">GQ55_7G272600</name>
</gene>
<organism evidence="2 3">
    <name type="scientific">Panicum hallii var. hallii</name>
    <dbReference type="NCBI Taxonomy" id="1504633"/>
    <lineage>
        <taxon>Eukaryota</taxon>
        <taxon>Viridiplantae</taxon>
        <taxon>Streptophyta</taxon>
        <taxon>Embryophyta</taxon>
        <taxon>Tracheophyta</taxon>
        <taxon>Spermatophyta</taxon>
        <taxon>Magnoliopsida</taxon>
        <taxon>Liliopsida</taxon>
        <taxon>Poales</taxon>
        <taxon>Poaceae</taxon>
        <taxon>PACMAD clade</taxon>
        <taxon>Panicoideae</taxon>
        <taxon>Panicodae</taxon>
        <taxon>Paniceae</taxon>
        <taxon>Panicinae</taxon>
        <taxon>Panicum</taxon>
        <taxon>Panicum sect. Panicum</taxon>
    </lineage>
</organism>
<name>A0A2T7CZI8_9POAL</name>
<evidence type="ECO:0000256" key="1">
    <source>
        <dbReference type="SAM" id="MobiDB-lite"/>
    </source>
</evidence>
<proteinExistence type="predicted"/>
<feature type="region of interest" description="Disordered" evidence="1">
    <location>
        <begin position="51"/>
        <end position="88"/>
    </location>
</feature>
<dbReference type="PANTHER" id="PTHR33085">
    <property type="entry name" value="OS12G0113100 PROTEIN-RELATED"/>
    <property type="match status" value="1"/>
</dbReference>
<evidence type="ECO:0000313" key="3">
    <source>
        <dbReference type="Proteomes" id="UP000244336"/>
    </source>
</evidence>
<feature type="compositionally biased region" description="Basic and acidic residues" evidence="1">
    <location>
        <begin position="115"/>
        <end position="139"/>
    </location>
</feature>
<dbReference type="OrthoDB" id="659944at2759"/>
<dbReference type="Pfam" id="PF07893">
    <property type="entry name" value="DUF1668"/>
    <property type="match status" value="1"/>
</dbReference>
<dbReference type="PANTHER" id="PTHR33085:SF128">
    <property type="entry name" value="DUF1618 DOMAIN-CONTAINING PROTEIN"/>
    <property type="match status" value="1"/>
</dbReference>
<accession>A0A2T7CZI8</accession>
<dbReference type="Proteomes" id="UP000244336">
    <property type="component" value="Chromosome 7"/>
</dbReference>
<feature type="compositionally biased region" description="Basic residues" evidence="1">
    <location>
        <begin position="69"/>
        <end position="84"/>
    </location>
</feature>
<dbReference type="AlphaFoldDB" id="A0A2T7CZI8"/>
<dbReference type="InterPro" id="IPR012871">
    <property type="entry name" value="DUF1668_ORYSA"/>
</dbReference>
<reference evidence="2 3" key="1">
    <citation type="submission" date="2018-04" db="EMBL/GenBank/DDBJ databases">
        <title>WGS assembly of Panicum hallii var. hallii HAL2.</title>
        <authorList>
            <person name="Lovell J."/>
            <person name="Jenkins J."/>
            <person name="Lowry D."/>
            <person name="Mamidi S."/>
            <person name="Sreedasyam A."/>
            <person name="Weng X."/>
            <person name="Barry K."/>
            <person name="Bonette J."/>
            <person name="Campitelli B."/>
            <person name="Daum C."/>
            <person name="Gordon S."/>
            <person name="Gould B."/>
            <person name="Lipzen A."/>
            <person name="MacQueen A."/>
            <person name="Palacio-Mejia J."/>
            <person name="Plott C."/>
            <person name="Shakirov E."/>
            <person name="Shu S."/>
            <person name="Yoshinaga Y."/>
            <person name="Zane M."/>
            <person name="Rokhsar D."/>
            <person name="Grimwood J."/>
            <person name="Schmutz J."/>
            <person name="Juenger T."/>
        </authorList>
    </citation>
    <scope>NUCLEOTIDE SEQUENCE [LARGE SCALE GENOMIC DNA]</scope>
    <source>
        <strain evidence="3">cv. HAL2</strain>
    </source>
</reference>
<sequence>MMYLNVFWIRPNPLSSRYHPGHSLCPSTHTAHAQPPPGVCLPVRRRRAAREEELRRRRGTHERRLSATSRRKGRAWAPGTRRRQQPSDVRPLALNLHLQHSTLPPVILSARRVTGRQDKTRQGEEEAKSPPQMERERPSLGRCSGRLPELGASKQPLLDNICSGRAAKRPAQLKKHLYLLVDDWERGYSIRIRNRKVGEDNQPPLVRIEAQHGRSWSLVAHGSKILSMWPSESSPGIPVFDTETLGVTVCPPPRSRRCSAPSRYPAAPAEAEKPWSWTSVETHAPFASSLVSSYAVHPDGRTIFMSVKGRRPNPNKTLGIRGQRVDLPGVGLCLYKEGAGHACCCDVPPAAGCQTMPAWKLGKDLLCDRDSSTHAGAKLVCMGDSRFCLVACRKAKDYASNPSLRAMDMASFVIKYNKDGDLRTVKHWAHGSMSTVMAHEYADPVGSAVAFWM</sequence>
<keyword evidence="3" id="KW-1185">Reference proteome</keyword>
<dbReference type="EMBL" id="CM009755">
    <property type="protein sequence ID" value="PUZ48758.1"/>
    <property type="molecule type" value="Genomic_DNA"/>
</dbReference>